<reference evidence="1 2" key="1">
    <citation type="submission" date="2019-06" db="EMBL/GenBank/DDBJ databases">
        <title>Echinicola alkalisoli sp. nov. isolated from saline soil.</title>
        <authorList>
            <person name="Sun J.-Q."/>
            <person name="Xu L."/>
        </authorList>
    </citation>
    <scope>NUCLEOTIDE SEQUENCE [LARGE SCALE GENOMIC DNA]</scope>
    <source>
        <strain evidence="1 2">LN3S3</strain>
    </source>
</reference>
<dbReference type="KEGG" id="echi:FKX85_18450"/>
<evidence type="ECO:0000313" key="2">
    <source>
        <dbReference type="Proteomes" id="UP000316614"/>
    </source>
</evidence>
<gene>
    <name evidence="1" type="ORF">FKX85_18450</name>
</gene>
<proteinExistence type="predicted"/>
<dbReference type="RefSeq" id="WP_141616136.1">
    <property type="nucleotide sequence ID" value="NZ_CP041253.1"/>
</dbReference>
<keyword evidence="2" id="KW-1185">Reference proteome</keyword>
<sequence length="420" mass="48326">MYIRLIYIRSILLLITSLILSAPLTAQQEAFIYGEVELRDESRLTGKITWSAGQSLWVDLLVAEKKDNTILDHLSQDDIAHLSAGEKKTDWGFMALWKNQYPSRKLTFRSQFGNLLEIMVTGDADATIVLKNHENIRVFLDGDQEYDHQLGESITVQLENGKKRTLSWRNIERVRFQKTPAKLPNFESSPLYGHVTTRTGYAYEGLIKWDMDEHLDDQYLDGTTIDDRRARYHFYEVKSIRPKNKGSLIQLQSNKEIYLHEFTNVTNKNTGIQIRNPHWGQIALKWGDFKTAHFTPYPAGSAFSYDDFTSPSALHGTVKLKSGQEITGSIYYDLDEHWSIETLDGWAQGGGLRQIPFSLIKEVYPVSDTHTAVILVDNEKIILGERSDVDQNNWGIMVRSMNGQFSYIPWQNLQKLKFDH</sequence>
<evidence type="ECO:0000313" key="1">
    <source>
        <dbReference type="EMBL" id="QDH80916.1"/>
    </source>
</evidence>
<organism evidence="1 2">
    <name type="scientific">Echinicola soli</name>
    <dbReference type="NCBI Taxonomy" id="2591634"/>
    <lineage>
        <taxon>Bacteria</taxon>
        <taxon>Pseudomonadati</taxon>
        <taxon>Bacteroidota</taxon>
        <taxon>Cytophagia</taxon>
        <taxon>Cytophagales</taxon>
        <taxon>Cyclobacteriaceae</taxon>
        <taxon>Echinicola</taxon>
    </lineage>
</organism>
<dbReference type="OrthoDB" id="6195245at2"/>
<dbReference type="Proteomes" id="UP000316614">
    <property type="component" value="Chromosome"/>
</dbReference>
<dbReference type="AlphaFoldDB" id="A0A514CM75"/>
<name>A0A514CM75_9BACT</name>
<protein>
    <submittedName>
        <fullName evidence="1">Uncharacterized protein</fullName>
    </submittedName>
</protein>
<accession>A0A514CM75</accession>
<dbReference type="EMBL" id="CP041253">
    <property type="protein sequence ID" value="QDH80916.1"/>
    <property type="molecule type" value="Genomic_DNA"/>
</dbReference>